<organism evidence="2 3">
    <name type="scientific">Streptomyces capitiformicae</name>
    <dbReference type="NCBI Taxonomy" id="2014920"/>
    <lineage>
        <taxon>Bacteria</taxon>
        <taxon>Bacillati</taxon>
        <taxon>Actinomycetota</taxon>
        <taxon>Actinomycetes</taxon>
        <taxon>Kitasatosporales</taxon>
        <taxon>Streptomycetaceae</taxon>
        <taxon>Streptomyces</taxon>
    </lineage>
</organism>
<keyword evidence="1" id="KW-0732">Signal</keyword>
<comment type="caution">
    <text evidence="2">The sequence shown here is derived from an EMBL/GenBank/DDBJ whole genome shotgun (WGS) entry which is preliminary data.</text>
</comment>
<accession>A0A919GPW1</accession>
<feature type="signal peptide" evidence="1">
    <location>
        <begin position="1"/>
        <end position="44"/>
    </location>
</feature>
<proteinExistence type="predicted"/>
<dbReference type="EMBL" id="BNAT01000010">
    <property type="protein sequence ID" value="GHH88598.1"/>
    <property type="molecule type" value="Genomic_DNA"/>
</dbReference>
<keyword evidence="3" id="KW-1185">Reference proteome</keyword>
<evidence type="ECO:0000256" key="1">
    <source>
        <dbReference type="SAM" id="SignalP"/>
    </source>
</evidence>
<name>A0A919GPW1_9ACTN</name>
<reference evidence="2" key="2">
    <citation type="submission" date="2020-09" db="EMBL/GenBank/DDBJ databases">
        <authorList>
            <person name="Sun Q."/>
            <person name="Zhou Y."/>
        </authorList>
    </citation>
    <scope>NUCLEOTIDE SEQUENCE</scope>
    <source>
        <strain evidence="2">CGMCC 4.7403</strain>
    </source>
</reference>
<dbReference type="Proteomes" id="UP000603227">
    <property type="component" value="Unassembled WGS sequence"/>
</dbReference>
<dbReference type="AlphaFoldDB" id="A0A919GPW1"/>
<evidence type="ECO:0000313" key="2">
    <source>
        <dbReference type="EMBL" id="GHH88598.1"/>
    </source>
</evidence>
<sequence length="245" mass="26442">MAQAIAHARVNGEFHMLMSTTGRLTSAAVATVAGLAVLAPAAHAVEQGPAKPAAKLTVAGYTKYLQTQKSPEAKLALKKFLKLNKGQKAVFVKDLQDRRIYRALLSQARGPIGKPVSITDPHNKEVRFVTKVSSTVAKDKYRTTTVRFTVTEEIFKIPVTSETLTFSYATAGDGPRKTVGSAKVTNVNAAIAIKNNPRVSIKGKLAQTRWVATPQVKSFGKAVVKKQDIHGNKATFRAFLGNIDD</sequence>
<gene>
    <name evidence="2" type="ORF">GCM10017771_34610</name>
</gene>
<feature type="chain" id="PRO_5037485013" evidence="1">
    <location>
        <begin position="45"/>
        <end position="245"/>
    </location>
</feature>
<evidence type="ECO:0000313" key="3">
    <source>
        <dbReference type="Proteomes" id="UP000603227"/>
    </source>
</evidence>
<reference evidence="2" key="1">
    <citation type="journal article" date="2014" name="Int. J. Syst. Evol. Microbiol.">
        <title>Complete genome sequence of Corynebacterium casei LMG S-19264T (=DSM 44701T), isolated from a smear-ripened cheese.</title>
        <authorList>
            <consortium name="US DOE Joint Genome Institute (JGI-PGF)"/>
            <person name="Walter F."/>
            <person name="Albersmeier A."/>
            <person name="Kalinowski J."/>
            <person name="Ruckert C."/>
        </authorList>
    </citation>
    <scope>NUCLEOTIDE SEQUENCE</scope>
    <source>
        <strain evidence="2">CGMCC 4.7403</strain>
    </source>
</reference>
<protein>
    <submittedName>
        <fullName evidence="2">Uncharacterized protein</fullName>
    </submittedName>
</protein>